<evidence type="ECO:0000256" key="8">
    <source>
        <dbReference type="ARBA" id="ARBA00022842"/>
    </source>
</evidence>
<keyword evidence="6 9" id="KW-0418">Kinase</keyword>
<feature type="domain" description="Inositol 1,3,4-trisphosphate 5/6-kinase ATP-grasp" evidence="13">
    <location>
        <begin position="124"/>
        <end position="302"/>
    </location>
</feature>
<evidence type="ECO:0000256" key="7">
    <source>
        <dbReference type="ARBA" id="ARBA00022840"/>
    </source>
</evidence>
<comment type="catalytic activity">
    <reaction evidence="9">
        <text>1D-myo-inositol 3,4,5,6-tetrakisphosphate + ATP = 1D-myo-inositol 1,3,4,5,6-pentakisphosphate + ADP + H(+)</text>
        <dbReference type="Rhea" id="RHEA:12452"/>
        <dbReference type="ChEBI" id="CHEBI:15378"/>
        <dbReference type="ChEBI" id="CHEBI:30616"/>
        <dbReference type="ChEBI" id="CHEBI:57539"/>
        <dbReference type="ChEBI" id="CHEBI:57733"/>
        <dbReference type="ChEBI" id="CHEBI:456216"/>
        <dbReference type="EC" id="2.7.1.134"/>
    </reaction>
</comment>
<feature type="domain" description="Inositol-tetrakisphosphate 1-kinase N-terminal" evidence="14">
    <location>
        <begin position="12"/>
        <end position="91"/>
    </location>
</feature>
<dbReference type="EC" id="2.7.1.134" evidence="9"/>
<dbReference type="PANTHER" id="PTHR14217">
    <property type="entry name" value="INOSITOL-TETRAKISPHOSPHATE 1-KINASE"/>
    <property type="match status" value="1"/>
</dbReference>
<dbReference type="GO" id="GO:0052725">
    <property type="term" value="F:inositol-1,3,4-trisphosphate 6-kinase activity"/>
    <property type="evidence" value="ECO:0007669"/>
    <property type="project" value="InterPro"/>
</dbReference>
<feature type="binding site" evidence="10">
    <location>
        <position position="282"/>
    </location>
    <ligand>
        <name>1D-myo-inositol 1,3,4-trisphosphate</name>
        <dbReference type="ChEBI" id="CHEBI:58414"/>
    </ligand>
</feature>
<comment type="function">
    <text evidence="9">Kinase that can phosphorylate various inositol polyphosphate such as Ins(3,4,5,6)P4 or Ins(1,3,4)P3.</text>
</comment>
<dbReference type="PIRSF" id="PIRSF038186">
    <property type="entry name" value="ITPK"/>
    <property type="match status" value="1"/>
</dbReference>
<feature type="binding site" evidence="10">
    <location>
        <position position="62"/>
    </location>
    <ligand>
        <name>1D-myo-inositol 1,3,4-trisphosphate</name>
        <dbReference type="ChEBI" id="CHEBI:58414"/>
    </ligand>
</feature>
<reference evidence="15 16" key="1">
    <citation type="journal article" date="2017" name="Genome Biol.">
        <title>New reference genome sequences of hot pepper reveal the massive evolution of plant disease-resistance genes by retroduplication.</title>
        <authorList>
            <person name="Kim S."/>
            <person name="Park J."/>
            <person name="Yeom S.I."/>
            <person name="Kim Y.M."/>
            <person name="Seo E."/>
            <person name="Kim K.T."/>
            <person name="Kim M.S."/>
            <person name="Lee J.M."/>
            <person name="Cheong K."/>
            <person name="Shin H.S."/>
            <person name="Kim S.B."/>
            <person name="Han K."/>
            <person name="Lee J."/>
            <person name="Park M."/>
            <person name="Lee H.A."/>
            <person name="Lee H.Y."/>
            <person name="Lee Y."/>
            <person name="Oh S."/>
            <person name="Lee J.H."/>
            <person name="Choi E."/>
            <person name="Choi E."/>
            <person name="Lee S.E."/>
            <person name="Jeon J."/>
            <person name="Kim H."/>
            <person name="Choi G."/>
            <person name="Song H."/>
            <person name="Lee J."/>
            <person name="Lee S.C."/>
            <person name="Kwon J.K."/>
            <person name="Lee H.Y."/>
            <person name="Koo N."/>
            <person name="Hong Y."/>
            <person name="Kim R.W."/>
            <person name="Kang W.H."/>
            <person name="Huh J.H."/>
            <person name="Kang B.C."/>
            <person name="Yang T.J."/>
            <person name="Lee Y.H."/>
            <person name="Bennetzen J.L."/>
            <person name="Choi D."/>
        </authorList>
    </citation>
    <scope>NUCLEOTIDE SEQUENCE [LARGE SCALE GENOMIC DNA]</scope>
    <source>
        <strain evidence="16">cv. PBC81</strain>
    </source>
</reference>
<evidence type="ECO:0000259" key="13">
    <source>
        <dbReference type="Pfam" id="PF05770"/>
    </source>
</evidence>
<organism evidence="15 16">
    <name type="scientific">Capsicum baccatum</name>
    <name type="common">Peruvian pepper</name>
    <dbReference type="NCBI Taxonomy" id="33114"/>
    <lineage>
        <taxon>Eukaryota</taxon>
        <taxon>Viridiplantae</taxon>
        <taxon>Streptophyta</taxon>
        <taxon>Embryophyta</taxon>
        <taxon>Tracheophyta</taxon>
        <taxon>Spermatophyta</taxon>
        <taxon>Magnoliopsida</taxon>
        <taxon>eudicotyledons</taxon>
        <taxon>Gunneridae</taxon>
        <taxon>Pentapetalae</taxon>
        <taxon>asterids</taxon>
        <taxon>lamiids</taxon>
        <taxon>Solanales</taxon>
        <taxon>Solanaceae</taxon>
        <taxon>Solanoideae</taxon>
        <taxon>Capsiceae</taxon>
        <taxon>Capsicum</taxon>
    </lineage>
</organism>
<protein>
    <recommendedName>
        <fullName evidence="9">Inositol-tetrakisphosphate 1-kinase</fullName>
        <ecNumber evidence="9">2.7.1.134</ecNumber>
    </recommendedName>
</protein>
<sequence>MSESPLTGDRFRIGYALAPRSVSSFIQDSLLLHAKQRGVDLIKIDLDKPLVQQGPFDSVFHKLYDEEWKKQLEEFSILNPTTIIVDPIESIEKLHNRVSMLDAVSQLKIENVNIPLQAFVDSNESLQDAVGMKFPLIAKALLANATADAHQMFLALNKQGLNGIKPPIILQEFVNHGGIIFKVYVAGDHVKCVKRKSLPDINEEKLGNSENLIPFSMISYFADNEQSDESLAKLMEAAEMPPSSFVNEVSKQLRHALKLHLFNYDMIRDSRVENRYLIIDINYFPGYAKVPEYETMLTPCFLDIAHQKRSRENGNLDQSENNKTHEAESNGHKMDQLENNKAHEGESNGHKMDK</sequence>
<evidence type="ECO:0000256" key="5">
    <source>
        <dbReference type="ARBA" id="ARBA00022741"/>
    </source>
</evidence>
<feature type="binding site" evidence="10">
    <location>
        <position position="182"/>
    </location>
    <ligand>
        <name>1D-myo-inositol 1,3,4-trisphosphate</name>
        <dbReference type="ChEBI" id="CHEBI:58414"/>
    </ligand>
</feature>
<comment type="similarity">
    <text evidence="1 9">Belongs to the ITPK1 family.</text>
</comment>
<evidence type="ECO:0000313" key="16">
    <source>
        <dbReference type="Proteomes" id="UP000224567"/>
    </source>
</evidence>
<feature type="binding site" evidence="11">
    <location>
        <position position="265"/>
    </location>
    <ligand>
        <name>Mg(2+)</name>
        <dbReference type="ChEBI" id="CHEBI:18420"/>
        <label>1</label>
    </ligand>
</feature>
<feature type="binding site" evidence="10">
    <location>
        <position position="286"/>
    </location>
    <ligand>
        <name>1D-myo-inositol 1,3,4-trisphosphate</name>
        <dbReference type="ChEBI" id="CHEBI:58414"/>
    </ligand>
</feature>
<keyword evidence="8 9" id="KW-0460">Magnesium</keyword>
<proteinExistence type="inferred from homology"/>
<dbReference type="InterPro" id="IPR040464">
    <property type="entry name" value="InsP(3)kin_ATP-grasp"/>
</dbReference>
<dbReference type="AlphaFoldDB" id="A0A2G2VB41"/>
<evidence type="ECO:0000259" key="14">
    <source>
        <dbReference type="Pfam" id="PF17927"/>
    </source>
</evidence>
<feature type="binding site" evidence="10">
    <location>
        <position position="150"/>
    </location>
    <ligand>
        <name>1D-myo-inositol 1,3,4-trisphosphate</name>
        <dbReference type="ChEBI" id="CHEBI:58414"/>
    </ligand>
</feature>
<evidence type="ECO:0000256" key="10">
    <source>
        <dbReference type="PIRSR" id="PIRSR038186-1"/>
    </source>
</evidence>
<comment type="cofactor">
    <cofactor evidence="9 11">
        <name>Mg(2+)</name>
        <dbReference type="ChEBI" id="CHEBI:18420"/>
    </cofactor>
    <text evidence="9 11">Binds 2 magnesium ions per subunit.</text>
</comment>
<evidence type="ECO:0000256" key="11">
    <source>
        <dbReference type="PIRSR" id="PIRSR038186-2"/>
    </source>
</evidence>
<keyword evidence="5 9" id="KW-0547">Nucleotide-binding</keyword>
<gene>
    <name evidence="15" type="ORF">CQW23_30234</name>
</gene>
<dbReference type="GO" id="GO:0005524">
    <property type="term" value="F:ATP binding"/>
    <property type="evidence" value="ECO:0007669"/>
    <property type="project" value="UniProtKB-KW"/>
</dbReference>
<evidence type="ECO:0000256" key="12">
    <source>
        <dbReference type="SAM" id="MobiDB-lite"/>
    </source>
</evidence>
<dbReference type="EMBL" id="MLFT02000053">
    <property type="protein sequence ID" value="PHT30202.1"/>
    <property type="molecule type" value="Genomic_DNA"/>
</dbReference>
<feature type="binding site" evidence="10">
    <location>
        <position position="139"/>
    </location>
    <ligand>
        <name>ATP</name>
        <dbReference type="ChEBI" id="CHEBI:30616"/>
    </ligand>
</feature>
<name>A0A2G2VB41_CAPBA</name>
<feature type="region of interest" description="Disordered" evidence="12">
    <location>
        <begin position="311"/>
        <end position="354"/>
    </location>
</feature>
<keyword evidence="4 9" id="KW-0479">Metal-binding</keyword>
<keyword evidence="7 9" id="KW-0067">ATP-binding</keyword>
<dbReference type="InterPro" id="IPR008656">
    <property type="entry name" value="Inositol_tetrakis-P_1-kinase"/>
</dbReference>
<reference evidence="16" key="2">
    <citation type="journal article" date="2017" name="J. Anim. Genet.">
        <title>Multiple reference genome sequences of hot pepper reveal the massive evolution of plant disease resistance genes by retroduplication.</title>
        <authorList>
            <person name="Kim S."/>
            <person name="Park J."/>
            <person name="Yeom S.-I."/>
            <person name="Kim Y.-M."/>
            <person name="Seo E."/>
            <person name="Kim K.-T."/>
            <person name="Kim M.-S."/>
            <person name="Lee J.M."/>
            <person name="Cheong K."/>
            <person name="Shin H.-S."/>
            <person name="Kim S.-B."/>
            <person name="Han K."/>
            <person name="Lee J."/>
            <person name="Park M."/>
            <person name="Lee H.-A."/>
            <person name="Lee H.-Y."/>
            <person name="Lee Y."/>
            <person name="Oh S."/>
            <person name="Lee J.H."/>
            <person name="Choi E."/>
            <person name="Choi E."/>
            <person name="Lee S.E."/>
            <person name="Jeon J."/>
            <person name="Kim H."/>
            <person name="Choi G."/>
            <person name="Song H."/>
            <person name="Lee J."/>
            <person name="Lee S.-C."/>
            <person name="Kwon J.-K."/>
            <person name="Lee H.-Y."/>
            <person name="Koo N."/>
            <person name="Hong Y."/>
            <person name="Kim R.W."/>
            <person name="Kang W.-H."/>
            <person name="Huh J.H."/>
            <person name="Kang B.-C."/>
            <person name="Yang T.-J."/>
            <person name="Lee Y.-H."/>
            <person name="Bennetzen J.L."/>
            <person name="Choi D."/>
        </authorList>
    </citation>
    <scope>NUCLEOTIDE SEQUENCE [LARGE SCALE GENOMIC DNA]</scope>
    <source>
        <strain evidence="16">cv. PBC81</strain>
    </source>
</reference>
<dbReference type="SUPFAM" id="SSF56059">
    <property type="entry name" value="Glutathione synthetase ATP-binding domain-like"/>
    <property type="match status" value="1"/>
</dbReference>
<feature type="binding site" evidence="10">
    <location>
        <position position="197"/>
    </location>
    <ligand>
        <name>ATP</name>
        <dbReference type="ChEBI" id="CHEBI:30616"/>
    </ligand>
</feature>
<dbReference type="GO" id="GO:0005737">
    <property type="term" value="C:cytoplasm"/>
    <property type="evidence" value="ECO:0007669"/>
    <property type="project" value="TreeGrafter"/>
</dbReference>
<evidence type="ECO:0000256" key="4">
    <source>
        <dbReference type="ARBA" id="ARBA00022723"/>
    </source>
</evidence>
<dbReference type="OrthoDB" id="25308at2759"/>
<feature type="binding site" evidence="11">
    <location>
        <position position="280"/>
    </location>
    <ligand>
        <name>Mg(2+)</name>
        <dbReference type="ChEBI" id="CHEBI:18420"/>
        <label>2</label>
    </ligand>
</feature>
<dbReference type="GO" id="GO:0000287">
    <property type="term" value="F:magnesium ion binding"/>
    <property type="evidence" value="ECO:0007669"/>
    <property type="project" value="InterPro"/>
</dbReference>
<dbReference type="InterPro" id="IPR041429">
    <property type="entry name" value="ITPK1_N"/>
</dbReference>
<evidence type="ECO:0000256" key="6">
    <source>
        <dbReference type="ARBA" id="ARBA00022777"/>
    </source>
</evidence>
<dbReference type="GO" id="GO:0032957">
    <property type="term" value="P:inositol trisphosphate metabolic process"/>
    <property type="evidence" value="ECO:0007669"/>
    <property type="project" value="InterPro"/>
</dbReference>
<dbReference type="STRING" id="33114.A0A2G2VB41"/>
<feature type="binding site" evidence="11">
    <location>
        <position position="280"/>
    </location>
    <ligand>
        <name>Mg(2+)</name>
        <dbReference type="ChEBI" id="CHEBI:18420"/>
        <label>1</label>
    </ligand>
</feature>
<comment type="caution">
    <text evidence="15">The sequence shown here is derived from an EMBL/GenBank/DDBJ whole genome shotgun (WGS) entry which is preliminary data.</text>
</comment>
<keyword evidence="16" id="KW-1185">Reference proteome</keyword>
<dbReference type="PANTHER" id="PTHR14217:SF18">
    <property type="entry name" value="INOSITOL-TETRAKISPHOSPHATE 1-KINASE"/>
    <property type="match status" value="1"/>
</dbReference>
<evidence type="ECO:0000256" key="9">
    <source>
        <dbReference type="PIRNR" id="PIRNR038186"/>
    </source>
</evidence>
<feature type="binding site" evidence="10">
    <location>
        <begin position="171"/>
        <end position="182"/>
    </location>
    <ligand>
        <name>ATP</name>
        <dbReference type="ChEBI" id="CHEBI:30616"/>
    </ligand>
</feature>
<evidence type="ECO:0000256" key="2">
    <source>
        <dbReference type="ARBA" id="ARBA00011245"/>
    </source>
</evidence>
<dbReference type="Proteomes" id="UP000224567">
    <property type="component" value="Unassembled WGS sequence"/>
</dbReference>
<dbReference type="GO" id="GO:0052726">
    <property type="term" value="F:inositol-1,3,4-trisphosphate 5-kinase activity"/>
    <property type="evidence" value="ECO:0007669"/>
    <property type="project" value="InterPro"/>
</dbReference>
<dbReference type="GO" id="GO:0047325">
    <property type="term" value="F:inositol-3,4,5,6-tetrakisphosphate 1-kinase activity"/>
    <property type="evidence" value="ECO:0007669"/>
    <property type="project" value="UniProtKB-EC"/>
</dbReference>
<dbReference type="Pfam" id="PF17927">
    <property type="entry name" value="Ins134_P3_kin_N"/>
    <property type="match status" value="1"/>
</dbReference>
<feature type="binding site" evidence="11">
    <location>
        <position position="282"/>
    </location>
    <ligand>
        <name>Mg(2+)</name>
        <dbReference type="ChEBI" id="CHEBI:18420"/>
        <label>2</label>
    </ligand>
</feature>
<accession>A0A2G2VB41</accession>
<dbReference type="Gene3D" id="3.30.470.20">
    <property type="entry name" value="ATP-grasp fold, B domain"/>
    <property type="match status" value="1"/>
</dbReference>
<evidence type="ECO:0000256" key="1">
    <source>
        <dbReference type="ARBA" id="ARBA00009601"/>
    </source>
</evidence>
<comment type="subunit">
    <text evidence="2 9">Monomer.</text>
</comment>
<keyword evidence="3 9" id="KW-0808">Transferase</keyword>
<feature type="binding site" evidence="10">
    <location>
        <position position="97"/>
    </location>
    <ligand>
        <name>ATP</name>
        <dbReference type="ChEBI" id="CHEBI:30616"/>
    </ligand>
</feature>
<evidence type="ECO:0000256" key="3">
    <source>
        <dbReference type="ARBA" id="ARBA00022679"/>
    </source>
</evidence>
<evidence type="ECO:0000313" key="15">
    <source>
        <dbReference type="EMBL" id="PHT30202.1"/>
    </source>
</evidence>
<dbReference type="Pfam" id="PF05770">
    <property type="entry name" value="Ins134_P3_kin"/>
    <property type="match status" value="1"/>
</dbReference>